<evidence type="ECO:0000313" key="1">
    <source>
        <dbReference type="EMBL" id="KAJ8977857.1"/>
    </source>
</evidence>
<dbReference type="EMBL" id="JAPWTJ010000500">
    <property type="protein sequence ID" value="KAJ8977857.1"/>
    <property type="molecule type" value="Genomic_DNA"/>
</dbReference>
<protein>
    <recommendedName>
        <fullName evidence="3">Period</fullName>
    </recommendedName>
</protein>
<name>A0ABQ9JKD1_9CUCU</name>
<dbReference type="Proteomes" id="UP001162164">
    <property type="component" value="Unassembled WGS sequence"/>
</dbReference>
<organism evidence="1 2">
    <name type="scientific">Molorchus minor</name>
    <dbReference type="NCBI Taxonomy" id="1323400"/>
    <lineage>
        <taxon>Eukaryota</taxon>
        <taxon>Metazoa</taxon>
        <taxon>Ecdysozoa</taxon>
        <taxon>Arthropoda</taxon>
        <taxon>Hexapoda</taxon>
        <taxon>Insecta</taxon>
        <taxon>Pterygota</taxon>
        <taxon>Neoptera</taxon>
        <taxon>Endopterygota</taxon>
        <taxon>Coleoptera</taxon>
        <taxon>Polyphaga</taxon>
        <taxon>Cucujiformia</taxon>
        <taxon>Chrysomeloidea</taxon>
        <taxon>Cerambycidae</taxon>
        <taxon>Lamiinae</taxon>
        <taxon>Monochamini</taxon>
        <taxon>Molorchus</taxon>
    </lineage>
</organism>
<keyword evidence="2" id="KW-1185">Reference proteome</keyword>
<gene>
    <name evidence="1" type="ORF">NQ317_004765</name>
</gene>
<proteinExistence type="predicted"/>
<reference evidence="1" key="1">
    <citation type="journal article" date="2023" name="Insect Mol. Biol.">
        <title>Genome sequencing provides insights into the evolution of gene families encoding plant cell wall-degrading enzymes in longhorned beetles.</title>
        <authorList>
            <person name="Shin N.R."/>
            <person name="Okamura Y."/>
            <person name="Kirsch R."/>
            <person name="Pauchet Y."/>
        </authorList>
    </citation>
    <scope>NUCLEOTIDE SEQUENCE</scope>
    <source>
        <strain evidence="1">MMC_N1</strain>
    </source>
</reference>
<evidence type="ECO:0008006" key="3">
    <source>
        <dbReference type="Google" id="ProtNLM"/>
    </source>
</evidence>
<feature type="non-terminal residue" evidence="1">
    <location>
        <position position="1"/>
    </location>
</feature>
<accession>A0ABQ9JKD1</accession>
<evidence type="ECO:0000313" key="2">
    <source>
        <dbReference type="Proteomes" id="UP001162164"/>
    </source>
</evidence>
<comment type="caution">
    <text evidence="1">The sequence shown here is derived from an EMBL/GenBank/DDBJ whole genome shotgun (WGS) entry which is preliminary data.</text>
</comment>
<sequence>QNADHQVLRTQYFVKPYTPTATAYTFNRPVLPLYHQPSSTTCSSDGSSS</sequence>